<sequence length="181" mass="20294">MALNSQILKVIVREGFPSSVVDDSHRQFNFFIMTSFDSKTWCSDHWLKQKTIDELGKSNLDSQENLKLVHADDIATLDSPLDRRNSCYKPWQMTEWFGKIPNAGDTKPIETTPVTTKTLASDGGLEEPLTKIGGVSLDDLLVMLRATEQPLSVPLERVDNNPQVFLGVQDKKGGDCFLCKH</sequence>
<evidence type="ECO:0000313" key="1">
    <source>
        <dbReference type="EMBL" id="CAH3136093.1"/>
    </source>
</evidence>
<reference evidence="1 2" key="1">
    <citation type="submission" date="2022-05" db="EMBL/GenBank/DDBJ databases">
        <authorList>
            <consortium name="Genoscope - CEA"/>
            <person name="William W."/>
        </authorList>
    </citation>
    <scope>NUCLEOTIDE SEQUENCE [LARGE SCALE GENOMIC DNA]</scope>
</reference>
<comment type="caution">
    <text evidence="1">The sequence shown here is derived from an EMBL/GenBank/DDBJ whole genome shotgun (WGS) entry which is preliminary data.</text>
</comment>
<evidence type="ECO:0008006" key="3">
    <source>
        <dbReference type="Google" id="ProtNLM"/>
    </source>
</evidence>
<gene>
    <name evidence="1" type="ORF">PLOB_00038274</name>
</gene>
<evidence type="ECO:0000313" key="2">
    <source>
        <dbReference type="Proteomes" id="UP001159405"/>
    </source>
</evidence>
<accession>A0ABN8P6Z1</accession>
<dbReference type="Proteomes" id="UP001159405">
    <property type="component" value="Unassembled WGS sequence"/>
</dbReference>
<keyword evidence="2" id="KW-1185">Reference proteome</keyword>
<name>A0ABN8P6Z1_9CNID</name>
<protein>
    <recommendedName>
        <fullName evidence="3">Prolactin receptor</fullName>
    </recommendedName>
</protein>
<organism evidence="1 2">
    <name type="scientific">Porites lobata</name>
    <dbReference type="NCBI Taxonomy" id="104759"/>
    <lineage>
        <taxon>Eukaryota</taxon>
        <taxon>Metazoa</taxon>
        <taxon>Cnidaria</taxon>
        <taxon>Anthozoa</taxon>
        <taxon>Hexacorallia</taxon>
        <taxon>Scleractinia</taxon>
        <taxon>Fungiina</taxon>
        <taxon>Poritidae</taxon>
        <taxon>Porites</taxon>
    </lineage>
</organism>
<proteinExistence type="predicted"/>
<dbReference type="EMBL" id="CALNXK010000057">
    <property type="protein sequence ID" value="CAH3136093.1"/>
    <property type="molecule type" value="Genomic_DNA"/>
</dbReference>